<reference evidence="2 3" key="1">
    <citation type="submission" date="2020-10" db="EMBL/GenBank/DDBJ databases">
        <authorList>
            <person name="Castelo-Branco R."/>
            <person name="Eusebio N."/>
            <person name="Adriana R."/>
            <person name="Vieira A."/>
            <person name="Brugerolle De Fraissinette N."/>
            <person name="Rezende De Castro R."/>
            <person name="Schneider M.P."/>
            <person name="Vasconcelos V."/>
            <person name="Leao P.N."/>
        </authorList>
    </citation>
    <scope>NUCLEOTIDE SEQUENCE [LARGE SCALE GENOMIC DNA]</scope>
    <source>
        <strain evidence="2 3">LEGE 00031</strain>
    </source>
</reference>
<dbReference type="PANTHER" id="PTHR35177">
    <property type="entry name" value="HYDROGENASE MATURATION FACTOR HYBG"/>
    <property type="match status" value="1"/>
</dbReference>
<proteinExistence type="inferred from homology"/>
<dbReference type="PANTHER" id="PTHR35177:SF2">
    <property type="entry name" value="HYDROGENASE MATURATION FACTOR HYBG"/>
    <property type="match status" value="1"/>
</dbReference>
<dbReference type="Gene3D" id="2.30.30.140">
    <property type="match status" value="1"/>
</dbReference>
<dbReference type="Proteomes" id="UP000658720">
    <property type="component" value="Unassembled WGS sequence"/>
</dbReference>
<gene>
    <name evidence="2" type="ORF">IQ217_13890</name>
</gene>
<evidence type="ECO:0000313" key="2">
    <source>
        <dbReference type="EMBL" id="MBE9254911.1"/>
    </source>
</evidence>
<comment type="caution">
    <text evidence="2">The sequence shown here is derived from an EMBL/GenBank/DDBJ whole genome shotgun (WGS) entry which is preliminary data.</text>
</comment>
<dbReference type="NCBIfam" id="TIGR00074">
    <property type="entry name" value="hypC_hupF"/>
    <property type="match status" value="1"/>
</dbReference>
<evidence type="ECO:0000313" key="3">
    <source>
        <dbReference type="Proteomes" id="UP000658720"/>
    </source>
</evidence>
<dbReference type="PROSITE" id="PS01097">
    <property type="entry name" value="HUPF_HYPC"/>
    <property type="match status" value="1"/>
</dbReference>
<accession>A0ABR9VU69</accession>
<dbReference type="InterPro" id="IPR001109">
    <property type="entry name" value="Hydrogenase_HupF/HypC"/>
</dbReference>
<sequence length="76" mass="7934">MCLALPGQVVSLIPHSDPLLLAGKVSFGGIIKTVSLAYVPEVKVGDYVIVHVGFAISIVDEVAAQETLTDLAAMEI</sequence>
<dbReference type="RefSeq" id="WP_194020400.1">
    <property type="nucleotide sequence ID" value="NZ_JADEVV010000043.1"/>
</dbReference>
<evidence type="ECO:0000256" key="1">
    <source>
        <dbReference type="ARBA" id="ARBA00006018"/>
    </source>
</evidence>
<dbReference type="EMBL" id="JADEVV010000043">
    <property type="protein sequence ID" value="MBE9254911.1"/>
    <property type="molecule type" value="Genomic_DNA"/>
</dbReference>
<dbReference type="PRINTS" id="PR00445">
    <property type="entry name" value="HUPFHYPC"/>
</dbReference>
<dbReference type="Pfam" id="PF01455">
    <property type="entry name" value="HupF_HypC"/>
    <property type="match status" value="1"/>
</dbReference>
<keyword evidence="3" id="KW-1185">Reference proteome</keyword>
<protein>
    <submittedName>
        <fullName evidence="2">HypC/HybG/HupF family hydrogenase formation chaperone</fullName>
    </submittedName>
</protein>
<name>A0ABR9VU69_9SYNC</name>
<dbReference type="SUPFAM" id="SSF159127">
    <property type="entry name" value="HupF/HypC-like"/>
    <property type="match status" value="1"/>
</dbReference>
<dbReference type="InterPro" id="IPR019812">
    <property type="entry name" value="Hydgase_assmbl_chp_CS"/>
</dbReference>
<organism evidence="2 3">
    <name type="scientific">Synechocystis salina LEGE 00031</name>
    <dbReference type="NCBI Taxonomy" id="1828736"/>
    <lineage>
        <taxon>Bacteria</taxon>
        <taxon>Bacillati</taxon>
        <taxon>Cyanobacteriota</taxon>
        <taxon>Cyanophyceae</taxon>
        <taxon>Synechococcales</taxon>
        <taxon>Merismopediaceae</taxon>
        <taxon>Synechocystis</taxon>
    </lineage>
</organism>
<comment type="similarity">
    <text evidence="1">Belongs to the HupF/HypC family.</text>
</comment>